<sequence>MGLALALYRGAKASQSDKTNHIECKQHFRKCNPEKTAILKCVDGHYDLIKCEPNKSCSMRFRVTACR</sequence>
<organism evidence="1 2">
    <name type="scientific">Entomophthora muscae</name>
    <dbReference type="NCBI Taxonomy" id="34485"/>
    <lineage>
        <taxon>Eukaryota</taxon>
        <taxon>Fungi</taxon>
        <taxon>Fungi incertae sedis</taxon>
        <taxon>Zoopagomycota</taxon>
        <taxon>Entomophthoromycotina</taxon>
        <taxon>Entomophthoromycetes</taxon>
        <taxon>Entomophthorales</taxon>
        <taxon>Entomophthoraceae</taxon>
        <taxon>Entomophthora</taxon>
    </lineage>
</organism>
<evidence type="ECO:0000313" key="1">
    <source>
        <dbReference type="EMBL" id="KAJ9051804.1"/>
    </source>
</evidence>
<protein>
    <submittedName>
        <fullName evidence="1">Uncharacterized protein</fullName>
    </submittedName>
</protein>
<dbReference type="Proteomes" id="UP001165960">
    <property type="component" value="Unassembled WGS sequence"/>
</dbReference>
<gene>
    <name evidence="1" type="ORF">DSO57_1001052</name>
</gene>
<dbReference type="EMBL" id="QTSX02007102">
    <property type="protein sequence ID" value="KAJ9051804.1"/>
    <property type="molecule type" value="Genomic_DNA"/>
</dbReference>
<accession>A0ACC2RP13</accession>
<name>A0ACC2RP13_9FUNG</name>
<proteinExistence type="predicted"/>
<reference evidence="1" key="1">
    <citation type="submission" date="2022-04" db="EMBL/GenBank/DDBJ databases">
        <title>Genome of the entomopathogenic fungus Entomophthora muscae.</title>
        <authorList>
            <person name="Elya C."/>
            <person name="Lovett B.R."/>
            <person name="Lee E."/>
            <person name="Macias A.M."/>
            <person name="Hajek A.E."/>
            <person name="De Bivort B.L."/>
            <person name="Kasson M.T."/>
            <person name="De Fine Licht H.H."/>
            <person name="Stajich J.E."/>
        </authorList>
    </citation>
    <scope>NUCLEOTIDE SEQUENCE</scope>
    <source>
        <strain evidence="1">Berkeley</strain>
    </source>
</reference>
<keyword evidence="2" id="KW-1185">Reference proteome</keyword>
<evidence type="ECO:0000313" key="2">
    <source>
        <dbReference type="Proteomes" id="UP001165960"/>
    </source>
</evidence>
<comment type="caution">
    <text evidence="1">The sequence shown here is derived from an EMBL/GenBank/DDBJ whole genome shotgun (WGS) entry which is preliminary data.</text>
</comment>